<dbReference type="SUPFAM" id="SSF51445">
    <property type="entry name" value="(Trans)glycosidases"/>
    <property type="match status" value="1"/>
</dbReference>
<accession>A0ABZ2SSS1</accession>
<evidence type="ECO:0000256" key="2">
    <source>
        <dbReference type="ARBA" id="ARBA00022801"/>
    </source>
</evidence>
<dbReference type="InterPro" id="IPR017853">
    <property type="entry name" value="GH"/>
</dbReference>
<dbReference type="InterPro" id="IPR015883">
    <property type="entry name" value="Glyco_hydro_20_cat"/>
</dbReference>
<evidence type="ECO:0000259" key="3">
    <source>
        <dbReference type="Pfam" id="PF00728"/>
    </source>
</evidence>
<evidence type="ECO:0000313" key="5">
    <source>
        <dbReference type="Proteomes" id="UP000664701"/>
    </source>
</evidence>
<dbReference type="RefSeq" id="WP_243430615.1">
    <property type="nucleotide sequence ID" value="NZ_CP147251.1"/>
</dbReference>
<dbReference type="InterPro" id="IPR052764">
    <property type="entry name" value="GH20_Enzymes"/>
</dbReference>
<dbReference type="EMBL" id="CP147251">
    <property type="protein sequence ID" value="WYJ78236.1"/>
    <property type="molecule type" value="Genomic_DNA"/>
</dbReference>
<dbReference type="CDD" id="cd06564">
    <property type="entry name" value="GH20_DspB_LnbB-like"/>
    <property type="match status" value="1"/>
</dbReference>
<gene>
    <name evidence="4" type="ORF">DOK78_002893</name>
</gene>
<dbReference type="InterPro" id="IPR025705">
    <property type="entry name" value="Beta_hexosaminidase_sua/sub"/>
</dbReference>
<dbReference type="PANTHER" id="PTHR43678:SF1">
    <property type="entry name" value="BETA-N-ACETYLHEXOSAMINIDASE"/>
    <property type="match status" value="1"/>
</dbReference>
<reference evidence="4 5" key="2">
    <citation type="submission" date="2024-03" db="EMBL/GenBank/DDBJ databases">
        <title>The Genome Sequence of Enterococcus sp. DIV2402.</title>
        <authorList>
            <consortium name="The Broad Institute Genomics Platform"/>
            <consortium name="The Broad Institute Microbial Omics Core"/>
            <consortium name="The Broad Institute Genomic Center for Infectious Diseases"/>
            <person name="Earl A."/>
            <person name="Manson A."/>
            <person name="Gilmore M."/>
            <person name="Schwartman J."/>
            <person name="Shea T."/>
            <person name="Abouelleil A."/>
            <person name="Cao P."/>
            <person name="Chapman S."/>
            <person name="Cusick C."/>
            <person name="Young S."/>
            <person name="Neafsey D."/>
            <person name="Nusbaum C."/>
            <person name="Birren B."/>
        </authorList>
    </citation>
    <scope>NUCLEOTIDE SEQUENCE [LARGE SCALE GENOMIC DNA]</scope>
    <source>
        <strain evidence="4 5">DIV2402</strain>
    </source>
</reference>
<keyword evidence="5" id="KW-1185">Reference proteome</keyword>
<comment type="similarity">
    <text evidence="1">Belongs to the glycosyl hydrolase 20 family.</text>
</comment>
<feature type="domain" description="Glycoside hydrolase family 20 catalytic" evidence="3">
    <location>
        <begin position="97"/>
        <end position="398"/>
    </location>
</feature>
<name>A0ABZ2SSS1_9ENTE</name>
<dbReference type="PRINTS" id="PR00738">
    <property type="entry name" value="GLHYDRLASE20"/>
</dbReference>
<proteinExistence type="inferred from homology"/>
<keyword evidence="2" id="KW-0378">Hydrolase</keyword>
<sequence>MSYTISVTEISSLTIARRLKMVVERLFKQAVSITQHEVGDLHLVQQANTSVIYKDRGIKVVADKNELLAVASHALIREFLGELPLGETVVTYQQEQRILMIDMARKYFSKEILLQFIDSMALAQFNYLQLHFSENEGFRIESEVAPEIVSDEHLTKNEIREIILYAQQAGIEIIPDFDSPGHLKQILRTHPEWQLQKKQEDGTLERDPAALNICDPEAIAFILSIYQEYAELFADSTYFHIGGDEFVDFDQIEAYPELRAYAKANYGEAAEGIDTFVSYVNQVIETISQWGFVPRIWNDGFFRLNRSEQIKLATNVEVTYWTKWNQHMAPVATFLEKDYTIINFNDNYFYYVLGENAGYSYPTYDKILDGWTPEMYAQQQVMTQLTPQLPGVALAIWCDRPEAQDTQVVWENMSYLLFAAMQKLTTVFADQKQIETIVKTYFH</sequence>
<dbReference type="Gene3D" id="3.20.20.80">
    <property type="entry name" value="Glycosidases"/>
    <property type="match status" value="1"/>
</dbReference>
<evidence type="ECO:0000313" key="4">
    <source>
        <dbReference type="EMBL" id="WYJ78236.1"/>
    </source>
</evidence>
<evidence type="ECO:0000256" key="1">
    <source>
        <dbReference type="ARBA" id="ARBA00006285"/>
    </source>
</evidence>
<dbReference type="Proteomes" id="UP000664701">
    <property type="component" value="Chromosome"/>
</dbReference>
<protein>
    <submittedName>
        <fullName evidence="4">Hexosaminidase</fullName>
    </submittedName>
</protein>
<reference evidence="4 5" key="1">
    <citation type="submission" date="2021-03" db="EMBL/GenBank/DDBJ databases">
        <authorList>
            <person name="Gilmore M.S."/>
            <person name="Schwartzman J."/>
            <person name="Van Tyne D."/>
            <person name="Martin M."/>
            <person name="Earl A.M."/>
            <person name="Manson A.L."/>
            <person name="Straub T."/>
            <person name="Salamzade R."/>
            <person name="Saavedra J."/>
            <person name="Lebreton F."/>
            <person name="Prichula J."/>
            <person name="Schaufler K."/>
            <person name="Gaca A."/>
            <person name="Sgardioli B."/>
            <person name="Wagenaar J."/>
            <person name="Strong T."/>
        </authorList>
    </citation>
    <scope>NUCLEOTIDE SEQUENCE [LARGE SCALE GENOMIC DNA]</scope>
    <source>
        <strain evidence="4 5">DIV2402</strain>
    </source>
</reference>
<dbReference type="Pfam" id="PF00728">
    <property type="entry name" value="Glyco_hydro_20"/>
    <property type="match status" value="1"/>
</dbReference>
<dbReference type="PANTHER" id="PTHR43678">
    <property type="entry name" value="PUTATIVE (AFU_ORTHOLOGUE AFUA_2G00640)-RELATED"/>
    <property type="match status" value="1"/>
</dbReference>
<organism evidence="4 5">
    <name type="scientific">Candidatus Enterococcus lowellii</name>
    <dbReference type="NCBI Taxonomy" id="2230877"/>
    <lineage>
        <taxon>Bacteria</taxon>
        <taxon>Bacillati</taxon>
        <taxon>Bacillota</taxon>
        <taxon>Bacilli</taxon>
        <taxon>Lactobacillales</taxon>
        <taxon>Enterococcaceae</taxon>
        <taxon>Enterococcus</taxon>
    </lineage>
</organism>